<keyword evidence="1" id="KW-0472">Membrane</keyword>
<feature type="transmembrane region" description="Helical" evidence="1">
    <location>
        <begin position="36"/>
        <end position="60"/>
    </location>
</feature>
<organism evidence="2 3">
    <name type="scientific">Arabis alpina</name>
    <name type="common">Alpine rock-cress</name>
    <dbReference type="NCBI Taxonomy" id="50452"/>
    <lineage>
        <taxon>Eukaryota</taxon>
        <taxon>Viridiplantae</taxon>
        <taxon>Streptophyta</taxon>
        <taxon>Embryophyta</taxon>
        <taxon>Tracheophyta</taxon>
        <taxon>Spermatophyta</taxon>
        <taxon>Magnoliopsida</taxon>
        <taxon>eudicotyledons</taxon>
        <taxon>Gunneridae</taxon>
        <taxon>Pentapetalae</taxon>
        <taxon>rosids</taxon>
        <taxon>malvids</taxon>
        <taxon>Brassicales</taxon>
        <taxon>Brassicaceae</taxon>
        <taxon>Arabideae</taxon>
        <taxon>Arabis</taxon>
    </lineage>
</organism>
<keyword evidence="1" id="KW-1133">Transmembrane helix</keyword>
<keyword evidence="3" id="KW-1185">Reference proteome</keyword>
<name>A0A087FXJ6_ARAAL</name>
<dbReference type="EMBL" id="KL990165">
    <property type="protein sequence ID" value="KFK22348.1"/>
    <property type="molecule type" value="Genomic_DNA"/>
</dbReference>
<evidence type="ECO:0000256" key="1">
    <source>
        <dbReference type="SAM" id="Phobius"/>
    </source>
</evidence>
<evidence type="ECO:0000313" key="3">
    <source>
        <dbReference type="Proteomes" id="UP000029120"/>
    </source>
</evidence>
<accession>A0A087FXJ6</accession>
<gene>
    <name evidence="2" type="ORF">AALP_AAs74346U000100</name>
</gene>
<sequence>MVFSQSVFVVSHLPKLRLESSAMHWSSLVVRLHLTLALPFGEGFCLLCGVVSVFVISPMLSFKGLWFLRFPASCMR</sequence>
<dbReference type="AlphaFoldDB" id="A0A087FXJ6"/>
<reference evidence="3" key="1">
    <citation type="journal article" date="2015" name="Nat. Plants">
        <title>Genome expansion of Arabis alpina linked with retrotransposition and reduced symmetric DNA methylation.</title>
        <authorList>
            <person name="Willing E.M."/>
            <person name="Rawat V."/>
            <person name="Mandakova T."/>
            <person name="Maumus F."/>
            <person name="James G.V."/>
            <person name="Nordstroem K.J."/>
            <person name="Becker C."/>
            <person name="Warthmann N."/>
            <person name="Chica C."/>
            <person name="Szarzynska B."/>
            <person name="Zytnicki M."/>
            <person name="Albani M.C."/>
            <person name="Kiefer C."/>
            <person name="Bergonzi S."/>
            <person name="Castaings L."/>
            <person name="Mateos J.L."/>
            <person name="Berns M.C."/>
            <person name="Bujdoso N."/>
            <person name="Piofczyk T."/>
            <person name="de Lorenzo L."/>
            <person name="Barrero-Sicilia C."/>
            <person name="Mateos I."/>
            <person name="Piednoel M."/>
            <person name="Hagmann J."/>
            <person name="Chen-Min-Tao R."/>
            <person name="Iglesias-Fernandez R."/>
            <person name="Schuster S.C."/>
            <person name="Alonso-Blanco C."/>
            <person name="Roudier F."/>
            <person name="Carbonero P."/>
            <person name="Paz-Ares J."/>
            <person name="Davis S.J."/>
            <person name="Pecinka A."/>
            <person name="Quesneville H."/>
            <person name="Colot V."/>
            <person name="Lysak M.A."/>
            <person name="Weigel D."/>
            <person name="Coupland G."/>
            <person name="Schneeberger K."/>
        </authorList>
    </citation>
    <scope>NUCLEOTIDE SEQUENCE [LARGE SCALE GENOMIC DNA]</scope>
    <source>
        <strain evidence="3">cv. Pajares</strain>
    </source>
</reference>
<dbReference type="Proteomes" id="UP000029120">
    <property type="component" value="Unassembled WGS sequence"/>
</dbReference>
<evidence type="ECO:0000313" key="2">
    <source>
        <dbReference type="EMBL" id="KFK22348.1"/>
    </source>
</evidence>
<dbReference type="Gramene" id="KFK22348">
    <property type="protein sequence ID" value="KFK22348"/>
    <property type="gene ID" value="AALP_AAs74346U000100"/>
</dbReference>
<keyword evidence="1" id="KW-0812">Transmembrane</keyword>
<protein>
    <submittedName>
        <fullName evidence="2">Uncharacterized protein</fullName>
    </submittedName>
</protein>
<proteinExistence type="predicted"/>